<keyword evidence="1" id="KW-0732">Signal</keyword>
<dbReference type="Pfam" id="PF13568">
    <property type="entry name" value="OMP_b-brl_2"/>
    <property type="match status" value="1"/>
</dbReference>
<accession>A0A4Q6XN51</accession>
<proteinExistence type="predicted"/>
<feature type="signal peptide" evidence="1">
    <location>
        <begin position="1"/>
        <end position="20"/>
    </location>
</feature>
<feature type="domain" description="Outer membrane protein beta-barrel" evidence="2">
    <location>
        <begin position="20"/>
        <end position="191"/>
    </location>
</feature>
<evidence type="ECO:0000259" key="2">
    <source>
        <dbReference type="Pfam" id="PF13568"/>
    </source>
</evidence>
<comment type="caution">
    <text evidence="3">The sequence shown here is derived from an EMBL/GenBank/DDBJ whole genome shotgun (WGS) entry which is preliminary data.</text>
</comment>
<evidence type="ECO:0000313" key="3">
    <source>
        <dbReference type="EMBL" id="RZF61600.1"/>
    </source>
</evidence>
<dbReference type="InterPro" id="IPR025665">
    <property type="entry name" value="Beta-barrel_OMP_2"/>
</dbReference>
<evidence type="ECO:0000256" key="1">
    <source>
        <dbReference type="SAM" id="SignalP"/>
    </source>
</evidence>
<protein>
    <submittedName>
        <fullName evidence="3">PorT family protein</fullName>
    </submittedName>
</protein>
<dbReference type="EMBL" id="SGIT01000001">
    <property type="protein sequence ID" value="RZF61600.1"/>
    <property type="molecule type" value="Genomic_DNA"/>
</dbReference>
<organism evidence="3 4">
    <name type="scientific">Sphingobacterium corticibacterium</name>
    <dbReference type="NCBI Taxonomy" id="2484746"/>
    <lineage>
        <taxon>Bacteria</taxon>
        <taxon>Pseudomonadati</taxon>
        <taxon>Bacteroidota</taxon>
        <taxon>Sphingobacteriia</taxon>
        <taxon>Sphingobacteriales</taxon>
        <taxon>Sphingobacteriaceae</taxon>
        <taxon>Sphingobacterium</taxon>
    </lineage>
</organism>
<dbReference type="AlphaFoldDB" id="A0A4Q6XN51"/>
<sequence length="213" mass="23282">MKKIYTICFFLSAILNMAVAQDWKLNYGVAAGATSSIYLLENISSGVGRSASKTYNGQVSGWAMLSPNKYFGVEGGLAITGLGAVLNQSEFGSREVRQHTYWLQVPVNLVAKLPLRDTSNFFLKVGGYAGVGLFGKNYIPDSYSGSAKQEFSFGDDGTQKGVDFGWNVSFGYKLRSGYLINIGYQRGLTDVAPDQAAYEQRNRAYTIGIGYEF</sequence>
<name>A0A4Q6XN51_9SPHI</name>
<reference evidence="3 4" key="1">
    <citation type="submission" date="2019-02" db="EMBL/GenBank/DDBJ databases">
        <authorList>
            <person name="Li Y."/>
        </authorList>
    </citation>
    <scope>NUCLEOTIDE SEQUENCE [LARGE SCALE GENOMIC DNA]</scope>
    <source>
        <strain evidence="3 4">30C10-4-7</strain>
    </source>
</reference>
<gene>
    <name evidence="3" type="ORF">EWE74_01800</name>
</gene>
<feature type="chain" id="PRO_5021023204" evidence="1">
    <location>
        <begin position="21"/>
        <end position="213"/>
    </location>
</feature>
<evidence type="ECO:0000313" key="4">
    <source>
        <dbReference type="Proteomes" id="UP000292855"/>
    </source>
</evidence>
<dbReference type="RefSeq" id="WP_130139829.1">
    <property type="nucleotide sequence ID" value="NZ_SGIT01000001.1"/>
</dbReference>
<dbReference type="OrthoDB" id="1150878at2"/>
<keyword evidence="4" id="KW-1185">Reference proteome</keyword>
<dbReference type="Proteomes" id="UP000292855">
    <property type="component" value="Unassembled WGS sequence"/>
</dbReference>